<keyword evidence="14" id="KW-1185">Reference proteome</keyword>
<dbReference type="SUPFAM" id="SSF52141">
    <property type="entry name" value="Uracil-DNA glycosylase-like"/>
    <property type="match status" value="1"/>
</dbReference>
<sequence length="207" mass="23117">MTEYVKKKELMMGIIRKIEECNLCPLHLTRTNVVPGEGSLDSPVVFVGEGPGADEDATGRPFVGRAGKLLTKILESVGLSREDVYITNIVKCRPPNNRTPTLQEMKACEPYLLSQLAVIKPKLIVCLGATALAAFLESEKVQITKYRGKLFDWHGGIKVFGMFHPSYLLRNPSTAPGSPKRLTWEDIQKVRKMYDQVINGREISLED</sequence>
<dbReference type="EMBL" id="CP001634">
    <property type="protein sequence ID" value="ACR78928.1"/>
    <property type="molecule type" value="Genomic_DNA"/>
</dbReference>
<dbReference type="EC" id="3.2.2.27" evidence="3"/>
<dbReference type="RefSeq" id="WP_012744715.1">
    <property type="nucleotide sequence ID" value="NC_012785.1"/>
</dbReference>
<dbReference type="GO" id="GO:0004844">
    <property type="term" value="F:uracil DNA N-glycosylase activity"/>
    <property type="evidence" value="ECO:0007669"/>
    <property type="project" value="UniProtKB-EC"/>
</dbReference>
<dbReference type="Gene3D" id="3.40.470.10">
    <property type="entry name" value="Uracil-DNA glycosylase-like domain"/>
    <property type="match status" value="1"/>
</dbReference>
<dbReference type="SMART" id="SM00986">
    <property type="entry name" value="UDG"/>
    <property type="match status" value="1"/>
</dbReference>
<keyword evidence="6" id="KW-0479">Metal-binding</keyword>
<evidence type="ECO:0000256" key="6">
    <source>
        <dbReference type="ARBA" id="ARBA00022723"/>
    </source>
</evidence>
<proteinExistence type="inferred from homology"/>
<name>C5CIT9_KOSOT</name>
<evidence type="ECO:0000256" key="10">
    <source>
        <dbReference type="ARBA" id="ARBA00023014"/>
    </source>
</evidence>
<dbReference type="PANTHER" id="PTHR33693:SF1">
    <property type="entry name" value="TYPE-4 URACIL-DNA GLYCOSYLASE"/>
    <property type="match status" value="1"/>
</dbReference>
<keyword evidence="11" id="KW-0234">DNA repair</keyword>
<evidence type="ECO:0000256" key="3">
    <source>
        <dbReference type="ARBA" id="ARBA00012030"/>
    </source>
</evidence>
<dbReference type="GO" id="GO:0006281">
    <property type="term" value="P:DNA repair"/>
    <property type="evidence" value="ECO:0007669"/>
    <property type="project" value="UniProtKB-KW"/>
</dbReference>
<dbReference type="NCBIfam" id="TIGR00758">
    <property type="entry name" value="UDG_fam4"/>
    <property type="match status" value="1"/>
</dbReference>
<dbReference type="InterPro" id="IPR005122">
    <property type="entry name" value="Uracil-DNA_glycosylase-like"/>
</dbReference>
<dbReference type="HOGENOM" id="CLU_044815_1_3_0"/>
<dbReference type="CDD" id="cd10030">
    <property type="entry name" value="UDG-F4_TTUDGA_SPO1dp_like"/>
    <property type="match status" value="1"/>
</dbReference>
<evidence type="ECO:0000313" key="14">
    <source>
        <dbReference type="Proteomes" id="UP000002382"/>
    </source>
</evidence>
<dbReference type="InterPro" id="IPR051536">
    <property type="entry name" value="UDG_Type-4/5"/>
</dbReference>
<dbReference type="PANTHER" id="PTHR33693">
    <property type="entry name" value="TYPE-5 URACIL-DNA GLYCOSYLASE"/>
    <property type="match status" value="1"/>
</dbReference>
<dbReference type="AlphaFoldDB" id="C5CIT9"/>
<evidence type="ECO:0000256" key="1">
    <source>
        <dbReference type="ARBA" id="ARBA00001400"/>
    </source>
</evidence>
<dbReference type="OrthoDB" id="5290748at2"/>
<dbReference type="KEGG" id="kol:Kole_0203"/>
<dbReference type="GO" id="GO:0046872">
    <property type="term" value="F:metal ion binding"/>
    <property type="evidence" value="ECO:0007669"/>
    <property type="project" value="UniProtKB-KW"/>
</dbReference>
<evidence type="ECO:0000256" key="4">
    <source>
        <dbReference type="ARBA" id="ARBA00019403"/>
    </source>
</evidence>
<dbReference type="InterPro" id="IPR036895">
    <property type="entry name" value="Uracil-DNA_glycosylase-like_sf"/>
</dbReference>
<evidence type="ECO:0000256" key="2">
    <source>
        <dbReference type="ARBA" id="ARBA00006521"/>
    </source>
</evidence>
<comment type="similarity">
    <text evidence="2">Belongs to the uracil-DNA glycosylase (UDG) superfamily. Type 4 (UDGa) family.</text>
</comment>
<evidence type="ECO:0000256" key="11">
    <source>
        <dbReference type="ARBA" id="ARBA00023204"/>
    </source>
</evidence>
<dbReference type="InterPro" id="IPR005273">
    <property type="entry name" value="Ura-DNA_glyco_family4"/>
</dbReference>
<dbReference type="Proteomes" id="UP000002382">
    <property type="component" value="Chromosome"/>
</dbReference>
<keyword evidence="10" id="KW-0411">Iron-sulfur</keyword>
<protein>
    <recommendedName>
        <fullName evidence="4">Type-4 uracil-DNA glycosylase</fullName>
        <ecNumber evidence="3">3.2.2.27</ecNumber>
    </recommendedName>
</protein>
<evidence type="ECO:0000256" key="5">
    <source>
        <dbReference type="ARBA" id="ARBA00022485"/>
    </source>
</evidence>
<dbReference type="STRING" id="521045.Kole_0203"/>
<evidence type="ECO:0000256" key="7">
    <source>
        <dbReference type="ARBA" id="ARBA00022763"/>
    </source>
</evidence>
<reference evidence="13 14" key="2">
    <citation type="journal article" date="2011" name="J. Bacteriol.">
        <title>Genome Sequence of Kosmotoga olearia Strain TBF 19.5.1, a Thermophilic Bacterium with a Wide Growth Temperature Range, Isolated from the Troll B Oil Platform in the North Sea.</title>
        <authorList>
            <person name="Swithers K.S."/>
            <person name="Dipippo J.L."/>
            <person name="Bruce D.C."/>
            <person name="Detter C."/>
            <person name="Tapia R."/>
            <person name="Han S."/>
            <person name="Goodwin L.A."/>
            <person name="Han J."/>
            <person name="Woyke T."/>
            <person name="Pitluck S."/>
            <person name="Pennacchio L."/>
            <person name="Nolan M."/>
            <person name="Mikhailova N."/>
            <person name="Land M.L."/>
            <person name="Nesbo C.L."/>
            <person name="Gogarten J.P."/>
            <person name="Noll K.M."/>
        </authorList>
    </citation>
    <scope>NUCLEOTIDE SEQUENCE [LARGE SCALE GENOMIC DNA]</scope>
    <source>
        <strain evidence="14">ATCC BAA-1733 / DSM 21960 / TBF 19.5.1</strain>
    </source>
</reference>
<dbReference type="GO" id="GO:0051539">
    <property type="term" value="F:4 iron, 4 sulfur cluster binding"/>
    <property type="evidence" value="ECO:0007669"/>
    <property type="project" value="UniProtKB-KW"/>
</dbReference>
<gene>
    <name evidence="13" type="ordered locus">Kole_0203</name>
</gene>
<evidence type="ECO:0000259" key="12">
    <source>
        <dbReference type="SMART" id="SM00986"/>
    </source>
</evidence>
<dbReference type="Pfam" id="PF03167">
    <property type="entry name" value="UDG"/>
    <property type="match status" value="1"/>
</dbReference>
<feature type="domain" description="Uracil-DNA glycosylase-like" evidence="12">
    <location>
        <begin position="35"/>
        <end position="188"/>
    </location>
</feature>
<keyword evidence="7" id="KW-0227">DNA damage</keyword>
<reference evidence="13 14" key="1">
    <citation type="submission" date="2009-06" db="EMBL/GenBank/DDBJ databases">
        <title>Complete sequence of Thermotogales bacterium TBF 19.5.1.</title>
        <authorList>
            <consortium name="US DOE Joint Genome Institute"/>
            <person name="Lucas S."/>
            <person name="Copeland A."/>
            <person name="Lapidus A."/>
            <person name="Glavina del Rio T."/>
            <person name="Tice H."/>
            <person name="Bruce D."/>
            <person name="Goodwin L."/>
            <person name="Pitluck S."/>
            <person name="Chertkov O."/>
            <person name="Brettin T."/>
            <person name="Detter J.C."/>
            <person name="Han C."/>
            <person name="Schmutz J."/>
            <person name="Larimer F."/>
            <person name="Land M."/>
            <person name="Hauser L."/>
            <person name="Kyrpides N."/>
            <person name="Ovchinnikova G."/>
            <person name="Noll K."/>
        </authorList>
    </citation>
    <scope>NUCLEOTIDE SEQUENCE [LARGE SCALE GENOMIC DNA]</scope>
    <source>
        <strain evidence="14">ATCC BAA-1733 / DSM 21960 / TBF 19.5.1</strain>
    </source>
</reference>
<evidence type="ECO:0000256" key="8">
    <source>
        <dbReference type="ARBA" id="ARBA00022801"/>
    </source>
</evidence>
<organism evidence="13 14">
    <name type="scientific">Kosmotoga olearia (strain ATCC BAA-1733 / DSM 21960 / TBF 19.5.1)</name>
    <dbReference type="NCBI Taxonomy" id="521045"/>
    <lineage>
        <taxon>Bacteria</taxon>
        <taxon>Thermotogati</taxon>
        <taxon>Thermotogota</taxon>
        <taxon>Thermotogae</taxon>
        <taxon>Kosmotogales</taxon>
        <taxon>Kosmotogaceae</taxon>
        <taxon>Kosmotoga</taxon>
    </lineage>
</organism>
<dbReference type="eggNOG" id="COG1573">
    <property type="taxonomic scope" value="Bacteria"/>
</dbReference>
<keyword evidence="5" id="KW-0004">4Fe-4S</keyword>
<accession>C5CIT9</accession>
<evidence type="ECO:0000313" key="13">
    <source>
        <dbReference type="EMBL" id="ACR78928.1"/>
    </source>
</evidence>
<keyword evidence="8" id="KW-0378">Hydrolase</keyword>
<dbReference type="SMART" id="SM00987">
    <property type="entry name" value="UreE_C"/>
    <property type="match status" value="1"/>
</dbReference>
<comment type="catalytic activity">
    <reaction evidence="1">
        <text>Hydrolyzes single-stranded DNA or mismatched double-stranded DNA and polynucleotides, releasing free uracil.</text>
        <dbReference type="EC" id="3.2.2.27"/>
    </reaction>
</comment>
<evidence type="ECO:0000256" key="9">
    <source>
        <dbReference type="ARBA" id="ARBA00023004"/>
    </source>
</evidence>
<keyword evidence="9" id="KW-0408">Iron</keyword>